<dbReference type="PANTHER" id="PTHR31025:SF19">
    <property type="entry name" value="SI:CH73-42K18.1-RELATED"/>
    <property type="match status" value="1"/>
</dbReference>
<dbReference type="PANTHER" id="PTHR31025">
    <property type="entry name" value="SI:CH211-196P9.1-RELATED"/>
    <property type="match status" value="1"/>
</dbReference>
<accession>A0A9D3N6M8</accession>
<dbReference type="OrthoDB" id="6512834at2759"/>
<evidence type="ECO:0000313" key="1">
    <source>
        <dbReference type="EMBL" id="KAG7315362.1"/>
    </source>
</evidence>
<sequence length="151" mass="16958">MEPPIKTMLERWPALFTEREETEVIIRRTVVLRGIPVLLGENLSEFFKESDKNNFEHIPVGILTVSDGDSPHCSSVIPVHSGSTFIIIEGGIVMDDVRDLPLAVCLVFGLSYALHLDYMKNTFNFIQQVTLDLGSKSLNPKLQTLKNQLFA</sequence>
<proteinExistence type="predicted"/>
<dbReference type="Proteomes" id="UP000824219">
    <property type="component" value="Linkage Group LG27"/>
</dbReference>
<dbReference type="AlphaFoldDB" id="A0A9D3N6M8"/>
<evidence type="ECO:0000313" key="2">
    <source>
        <dbReference type="Proteomes" id="UP000824219"/>
    </source>
</evidence>
<gene>
    <name evidence="1" type="ORF">KOW79_021450</name>
</gene>
<keyword evidence="2" id="KW-1185">Reference proteome</keyword>
<reference evidence="1 2" key="1">
    <citation type="submission" date="2021-06" db="EMBL/GenBank/DDBJ databases">
        <title>Chromosome-level genome assembly of the red-tail catfish (Hemibagrus wyckioides).</title>
        <authorList>
            <person name="Shao F."/>
        </authorList>
    </citation>
    <scope>NUCLEOTIDE SEQUENCE [LARGE SCALE GENOMIC DNA]</scope>
    <source>
        <strain evidence="1">EC202008001</strain>
        <tissue evidence="1">Blood</tissue>
    </source>
</reference>
<protein>
    <submittedName>
        <fullName evidence="1">Uncharacterized protein</fullName>
    </submittedName>
</protein>
<organism evidence="1 2">
    <name type="scientific">Hemibagrus wyckioides</name>
    <dbReference type="NCBI Taxonomy" id="337641"/>
    <lineage>
        <taxon>Eukaryota</taxon>
        <taxon>Metazoa</taxon>
        <taxon>Chordata</taxon>
        <taxon>Craniata</taxon>
        <taxon>Vertebrata</taxon>
        <taxon>Euteleostomi</taxon>
        <taxon>Actinopterygii</taxon>
        <taxon>Neopterygii</taxon>
        <taxon>Teleostei</taxon>
        <taxon>Ostariophysi</taxon>
        <taxon>Siluriformes</taxon>
        <taxon>Bagridae</taxon>
        <taxon>Hemibagrus</taxon>
    </lineage>
</organism>
<dbReference type="EMBL" id="JAHKSW010000027">
    <property type="protein sequence ID" value="KAG7315362.1"/>
    <property type="molecule type" value="Genomic_DNA"/>
</dbReference>
<comment type="caution">
    <text evidence="1">The sequence shown here is derived from an EMBL/GenBank/DDBJ whole genome shotgun (WGS) entry which is preliminary data.</text>
</comment>
<name>A0A9D3N6M8_9TELE</name>